<evidence type="ECO:0000256" key="4">
    <source>
        <dbReference type="ARBA" id="ARBA00022692"/>
    </source>
</evidence>
<feature type="transmembrane region" description="Helical" evidence="8">
    <location>
        <begin position="76"/>
        <end position="95"/>
    </location>
</feature>
<dbReference type="UniPathway" id="UPA00196"/>
<keyword evidence="3" id="KW-0337">GPI-anchor biosynthesis</keyword>
<dbReference type="OrthoDB" id="17366at2759"/>
<organism evidence="9 10">
    <name type="scientific">Bugula neritina</name>
    <name type="common">Brown bryozoan</name>
    <name type="synonym">Sertularia neritina</name>
    <dbReference type="NCBI Taxonomy" id="10212"/>
    <lineage>
        <taxon>Eukaryota</taxon>
        <taxon>Metazoa</taxon>
        <taxon>Spiralia</taxon>
        <taxon>Lophotrochozoa</taxon>
        <taxon>Bryozoa</taxon>
        <taxon>Gymnolaemata</taxon>
        <taxon>Cheilostomatida</taxon>
        <taxon>Flustrina</taxon>
        <taxon>Buguloidea</taxon>
        <taxon>Bugulidae</taxon>
        <taxon>Bugula</taxon>
    </lineage>
</organism>
<dbReference type="GO" id="GO:0006506">
    <property type="term" value="P:GPI anchor biosynthetic process"/>
    <property type="evidence" value="ECO:0007669"/>
    <property type="project" value="UniProtKB-UniPathway"/>
</dbReference>
<reference evidence="9" key="1">
    <citation type="submission" date="2020-06" db="EMBL/GenBank/DDBJ databases">
        <title>Draft genome of Bugula neritina, a colonial animal packing powerful symbionts and potential medicines.</title>
        <authorList>
            <person name="Rayko M."/>
        </authorList>
    </citation>
    <scope>NUCLEOTIDE SEQUENCE [LARGE SCALE GENOMIC DNA]</scope>
    <source>
        <strain evidence="9">Kwan_BN1</strain>
    </source>
</reference>
<dbReference type="EMBL" id="VXIV02003283">
    <property type="protein sequence ID" value="KAF6018692.1"/>
    <property type="molecule type" value="Genomic_DNA"/>
</dbReference>
<evidence type="ECO:0000313" key="10">
    <source>
        <dbReference type="Proteomes" id="UP000593567"/>
    </source>
</evidence>
<gene>
    <name evidence="9" type="ORF">EB796_022993</name>
</gene>
<evidence type="ECO:0000256" key="1">
    <source>
        <dbReference type="ARBA" id="ARBA00004477"/>
    </source>
</evidence>
<evidence type="ECO:0000256" key="3">
    <source>
        <dbReference type="ARBA" id="ARBA00022502"/>
    </source>
</evidence>
<keyword evidence="4 8" id="KW-0812">Transmembrane</keyword>
<feature type="transmembrane region" description="Helical" evidence="8">
    <location>
        <begin position="7"/>
        <end position="29"/>
    </location>
</feature>
<evidence type="ECO:0000256" key="7">
    <source>
        <dbReference type="ARBA" id="ARBA00023136"/>
    </source>
</evidence>
<proteinExistence type="predicted"/>
<evidence type="ECO:0008006" key="11">
    <source>
        <dbReference type="Google" id="ProtNLM"/>
    </source>
</evidence>
<feature type="transmembrane region" description="Helical" evidence="8">
    <location>
        <begin position="35"/>
        <end position="55"/>
    </location>
</feature>
<dbReference type="InterPro" id="IPR009580">
    <property type="entry name" value="GPI_biosynthesis_protein_Pig-F"/>
</dbReference>
<evidence type="ECO:0000256" key="2">
    <source>
        <dbReference type="ARBA" id="ARBA00004687"/>
    </source>
</evidence>
<comment type="subcellular location">
    <subcellularLocation>
        <location evidence="1">Endoplasmic reticulum membrane</location>
        <topology evidence="1">Multi-pass membrane protein</topology>
    </subcellularLocation>
</comment>
<accession>A0A7J7IXN7</accession>
<keyword evidence="6 8" id="KW-1133">Transmembrane helix</keyword>
<evidence type="ECO:0000256" key="8">
    <source>
        <dbReference type="SAM" id="Phobius"/>
    </source>
</evidence>
<evidence type="ECO:0000256" key="6">
    <source>
        <dbReference type="ARBA" id="ARBA00022989"/>
    </source>
</evidence>
<name>A0A7J7IXN7_BUGNE</name>
<comment type="pathway">
    <text evidence="2">Glycolipid biosynthesis; glycosylphosphatidylinositol-anchor biosynthesis.</text>
</comment>
<dbReference type="Proteomes" id="UP000593567">
    <property type="component" value="Unassembled WGS sequence"/>
</dbReference>
<evidence type="ECO:0000256" key="5">
    <source>
        <dbReference type="ARBA" id="ARBA00022824"/>
    </source>
</evidence>
<keyword evidence="5" id="KW-0256">Endoplasmic reticulum</keyword>
<dbReference type="GO" id="GO:0005789">
    <property type="term" value="C:endoplasmic reticulum membrane"/>
    <property type="evidence" value="ECO:0007669"/>
    <property type="project" value="UniProtKB-SubCell"/>
</dbReference>
<dbReference type="AlphaFoldDB" id="A0A7J7IXN7"/>
<keyword evidence="7 8" id="KW-0472">Membrane</keyword>
<comment type="caution">
    <text evidence="9">The sequence shown here is derived from an EMBL/GenBank/DDBJ whole genome shotgun (WGS) entry which is preliminary data.</text>
</comment>
<keyword evidence="10" id="KW-1185">Reference proteome</keyword>
<dbReference type="Pfam" id="PF06699">
    <property type="entry name" value="PIG-F"/>
    <property type="match status" value="1"/>
</dbReference>
<feature type="transmembrane region" description="Helical" evidence="8">
    <location>
        <begin position="107"/>
        <end position="129"/>
    </location>
</feature>
<sequence length="144" mass="16347">MDCKRTAEMIITHTASAYIAALLFGAPIFSLVNETLTFSVILGVLCSLPLLWFCGTKYLHIIDLFATSKNQKPERLAKCIVSLTIFGAWIGSIVIPLDWEVWWQAWPISNCISMLTFSVIGWICSFTLFKQWPSLLPFSNRQRL</sequence>
<protein>
    <recommendedName>
        <fullName evidence="11">PIGF</fullName>
    </recommendedName>
</protein>
<evidence type="ECO:0000313" key="9">
    <source>
        <dbReference type="EMBL" id="KAF6018692.1"/>
    </source>
</evidence>